<organism evidence="3 4">
    <name type="scientific">Lysobacter niastensis</name>
    <dbReference type="NCBI Taxonomy" id="380629"/>
    <lineage>
        <taxon>Bacteria</taxon>
        <taxon>Pseudomonadati</taxon>
        <taxon>Pseudomonadota</taxon>
        <taxon>Gammaproteobacteria</taxon>
        <taxon>Lysobacterales</taxon>
        <taxon>Lysobacteraceae</taxon>
        <taxon>Lysobacter</taxon>
    </lineage>
</organism>
<dbReference type="Gene3D" id="3.90.226.10">
    <property type="entry name" value="2-enoyl-CoA Hydratase, Chain A, domain 1"/>
    <property type="match status" value="1"/>
</dbReference>
<dbReference type="InterPro" id="IPR029045">
    <property type="entry name" value="ClpP/crotonase-like_dom_sf"/>
</dbReference>
<protein>
    <submittedName>
        <fullName evidence="3">Enoyl-CoA hydratase/carnithine racemase</fullName>
    </submittedName>
</protein>
<evidence type="ECO:0000313" key="4">
    <source>
        <dbReference type="Proteomes" id="UP001251524"/>
    </source>
</evidence>
<dbReference type="Pfam" id="PF00378">
    <property type="entry name" value="ECH_1"/>
    <property type="match status" value="1"/>
</dbReference>
<gene>
    <name evidence="3" type="ORF">J2X06_001304</name>
</gene>
<name>A0ABU1W960_9GAMM</name>
<keyword evidence="4" id="KW-1185">Reference proteome</keyword>
<dbReference type="CDD" id="cd06558">
    <property type="entry name" value="crotonase-like"/>
    <property type="match status" value="1"/>
</dbReference>
<dbReference type="PANTHER" id="PTHR11941">
    <property type="entry name" value="ENOYL-COA HYDRATASE-RELATED"/>
    <property type="match status" value="1"/>
</dbReference>
<dbReference type="SUPFAM" id="SSF52096">
    <property type="entry name" value="ClpP/crotonase"/>
    <property type="match status" value="1"/>
</dbReference>
<comment type="caution">
    <text evidence="3">The sequence shown here is derived from an EMBL/GenBank/DDBJ whole genome shotgun (WGS) entry which is preliminary data.</text>
</comment>
<evidence type="ECO:0000256" key="2">
    <source>
        <dbReference type="RuleBase" id="RU003707"/>
    </source>
</evidence>
<proteinExistence type="inferred from homology"/>
<dbReference type="RefSeq" id="WP_310059854.1">
    <property type="nucleotide sequence ID" value="NZ_JAVDVY010000001.1"/>
</dbReference>
<comment type="similarity">
    <text evidence="1 2">Belongs to the enoyl-CoA hydratase/isomerase family.</text>
</comment>
<dbReference type="PANTHER" id="PTHR11941:SF54">
    <property type="entry name" value="ENOYL-COA HYDRATASE, MITOCHONDRIAL"/>
    <property type="match status" value="1"/>
</dbReference>
<dbReference type="Proteomes" id="UP001251524">
    <property type="component" value="Unassembled WGS sequence"/>
</dbReference>
<reference evidence="3 4" key="1">
    <citation type="submission" date="2023-07" db="EMBL/GenBank/DDBJ databases">
        <title>Sorghum-associated microbial communities from plants grown in Nebraska, USA.</title>
        <authorList>
            <person name="Schachtman D."/>
        </authorList>
    </citation>
    <scope>NUCLEOTIDE SEQUENCE [LARGE SCALE GENOMIC DNA]</scope>
    <source>
        <strain evidence="3 4">BE198</strain>
    </source>
</reference>
<accession>A0ABU1W960</accession>
<dbReference type="PROSITE" id="PS00166">
    <property type="entry name" value="ENOYL_COA_HYDRATASE"/>
    <property type="match status" value="1"/>
</dbReference>
<dbReference type="InterPro" id="IPR018376">
    <property type="entry name" value="Enoyl-CoA_hyd/isom_CS"/>
</dbReference>
<dbReference type="EMBL" id="JAVDVY010000001">
    <property type="protein sequence ID" value="MDR7134120.1"/>
    <property type="molecule type" value="Genomic_DNA"/>
</dbReference>
<dbReference type="InterPro" id="IPR001753">
    <property type="entry name" value="Enoyl-CoA_hydra/iso"/>
</dbReference>
<evidence type="ECO:0000256" key="1">
    <source>
        <dbReference type="ARBA" id="ARBA00005254"/>
    </source>
</evidence>
<evidence type="ECO:0000313" key="3">
    <source>
        <dbReference type="EMBL" id="MDR7134120.1"/>
    </source>
</evidence>
<sequence length="253" mass="26952">MSLVVTQRQGDIVEVRLARPPVNALNPALCHDLASALSMAVAEGARGIVLAGGPNVFSAGLDVPHLLSLGEDRHALTLAWEVFFDAAMVLATCPIPVVAAIAGHAPAGGCVLALCCDYRVMASGPFRIGLNETQVGLVAPEGIQRLMRRVIGPYRAERLLVAGEMVESEQALRLGLVDELVEIEAVAQRARTWLEQLLTLPSQAMLQTRAVARADMIEALQPRNIGLDRFISAWYDAGTQAALHALIAKLGKA</sequence>